<accession>A0A139AZN7</accession>
<feature type="compositionally biased region" description="Pro residues" evidence="1">
    <location>
        <begin position="19"/>
        <end position="29"/>
    </location>
</feature>
<protein>
    <submittedName>
        <fullName evidence="2">Uncharacterized protein</fullName>
    </submittedName>
</protein>
<feature type="region of interest" description="Disordered" evidence="1">
    <location>
        <begin position="1"/>
        <end position="29"/>
    </location>
</feature>
<gene>
    <name evidence="2" type="ORF">M427DRAFT_51317</name>
</gene>
<evidence type="ECO:0000313" key="2">
    <source>
        <dbReference type="EMBL" id="KXS21945.1"/>
    </source>
</evidence>
<evidence type="ECO:0000256" key="1">
    <source>
        <dbReference type="SAM" id="MobiDB-lite"/>
    </source>
</evidence>
<name>A0A139AZN7_GONPJ</name>
<keyword evidence="3" id="KW-1185">Reference proteome</keyword>
<dbReference type="AlphaFoldDB" id="A0A139AZN7"/>
<sequence length="54" mass="5777">MKERSPVPPTESPRSIAPPLSPSLIPLPPPALPPLEDPILLLFLSHLSSQPHPA</sequence>
<feature type="compositionally biased region" description="Pro residues" evidence="1">
    <location>
        <begin position="1"/>
        <end position="11"/>
    </location>
</feature>
<proteinExistence type="predicted"/>
<evidence type="ECO:0000313" key="3">
    <source>
        <dbReference type="Proteomes" id="UP000070544"/>
    </source>
</evidence>
<dbReference type="EMBL" id="KQ965732">
    <property type="protein sequence ID" value="KXS21945.1"/>
    <property type="molecule type" value="Genomic_DNA"/>
</dbReference>
<organism evidence="2 3">
    <name type="scientific">Gonapodya prolifera (strain JEL478)</name>
    <name type="common">Monoblepharis prolifera</name>
    <dbReference type="NCBI Taxonomy" id="1344416"/>
    <lineage>
        <taxon>Eukaryota</taxon>
        <taxon>Fungi</taxon>
        <taxon>Fungi incertae sedis</taxon>
        <taxon>Chytridiomycota</taxon>
        <taxon>Chytridiomycota incertae sedis</taxon>
        <taxon>Monoblepharidomycetes</taxon>
        <taxon>Monoblepharidales</taxon>
        <taxon>Gonapodyaceae</taxon>
        <taxon>Gonapodya</taxon>
    </lineage>
</organism>
<dbReference type="Proteomes" id="UP000070544">
    <property type="component" value="Unassembled WGS sequence"/>
</dbReference>
<reference evidence="2 3" key="1">
    <citation type="journal article" date="2015" name="Genome Biol. Evol.">
        <title>Phylogenomic analyses indicate that early fungi evolved digesting cell walls of algal ancestors of land plants.</title>
        <authorList>
            <person name="Chang Y."/>
            <person name="Wang S."/>
            <person name="Sekimoto S."/>
            <person name="Aerts A.L."/>
            <person name="Choi C."/>
            <person name="Clum A."/>
            <person name="LaButti K.M."/>
            <person name="Lindquist E.A."/>
            <person name="Yee Ngan C."/>
            <person name="Ohm R.A."/>
            <person name="Salamov A.A."/>
            <person name="Grigoriev I.V."/>
            <person name="Spatafora J.W."/>
            <person name="Berbee M.L."/>
        </authorList>
    </citation>
    <scope>NUCLEOTIDE SEQUENCE [LARGE SCALE GENOMIC DNA]</scope>
    <source>
        <strain evidence="2 3">JEL478</strain>
    </source>
</reference>